<dbReference type="EMBL" id="MT144528">
    <property type="protein sequence ID" value="QJA54676.1"/>
    <property type="molecule type" value="Genomic_DNA"/>
</dbReference>
<protein>
    <submittedName>
        <fullName evidence="1">Uncharacterized protein</fullName>
    </submittedName>
</protein>
<reference evidence="1" key="1">
    <citation type="submission" date="2020-03" db="EMBL/GenBank/DDBJ databases">
        <title>The deep terrestrial virosphere.</title>
        <authorList>
            <person name="Holmfeldt K."/>
            <person name="Nilsson E."/>
            <person name="Simone D."/>
            <person name="Lopez-Fernandez M."/>
            <person name="Wu X."/>
            <person name="de Brujin I."/>
            <person name="Lundin D."/>
            <person name="Andersson A."/>
            <person name="Bertilsson S."/>
            <person name="Dopson M."/>
        </authorList>
    </citation>
    <scope>NUCLEOTIDE SEQUENCE</scope>
    <source>
        <strain evidence="1">TM448A05523</strain>
    </source>
</reference>
<proteinExistence type="predicted"/>
<evidence type="ECO:0000313" key="1">
    <source>
        <dbReference type="EMBL" id="QJA54676.1"/>
    </source>
</evidence>
<dbReference type="AlphaFoldDB" id="A0A6H2A3A2"/>
<accession>A0A6H2A3A2</accession>
<organism evidence="1">
    <name type="scientific">viral metagenome</name>
    <dbReference type="NCBI Taxonomy" id="1070528"/>
    <lineage>
        <taxon>unclassified sequences</taxon>
        <taxon>metagenomes</taxon>
        <taxon>organismal metagenomes</taxon>
    </lineage>
</organism>
<name>A0A6H2A3A2_9ZZZZ</name>
<gene>
    <name evidence="1" type="ORF">TM448A05523_0003</name>
</gene>
<sequence>MAEISIIEANDRGIRVFVGGCIERGDGSSFRAMAHAHTMDDDPNKGWVCFRSAKRLFTPAGKPSRLLWHEIAHCLISGGHYHDATFVRMLIHLEQPIPKEYRRRLQHARVYARKRYRKHNRRG</sequence>